<organism evidence="5 6">
    <name type="scientific">Pseudoloma neurophilia</name>
    <dbReference type="NCBI Taxonomy" id="146866"/>
    <lineage>
        <taxon>Eukaryota</taxon>
        <taxon>Fungi</taxon>
        <taxon>Fungi incertae sedis</taxon>
        <taxon>Microsporidia</taxon>
        <taxon>Pseudoloma</taxon>
    </lineage>
</organism>
<evidence type="ECO:0000256" key="2">
    <source>
        <dbReference type="SAM" id="Coils"/>
    </source>
</evidence>
<keyword evidence="1" id="KW-0067">ATP-binding</keyword>
<keyword evidence="1" id="KW-0505">Motor protein</keyword>
<keyword evidence="1" id="KW-0547">Nucleotide-binding</keyword>
<dbReference type="InterPro" id="IPR027640">
    <property type="entry name" value="Kinesin-like_fam"/>
</dbReference>
<dbReference type="GO" id="GO:0007018">
    <property type="term" value="P:microtubule-based movement"/>
    <property type="evidence" value="ECO:0007669"/>
    <property type="project" value="InterPro"/>
</dbReference>
<dbReference type="EMBL" id="LGUB01000001">
    <property type="protein sequence ID" value="KRH95319.1"/>
    <property type="molecule type" value="Genomic_DNA"/>
</dbReference>
<dbReference type="GO" id="GO:0005524">
    <property type="term" value="F:ATP binding"/>
    <property type="evidence" value="ECO:0007669"/>
    <property type="project" value="UniProtKB-UniRule"/>
</dbReference>
<evidence type="ECO:0000256" key="1">
    <source>
        <dbReference type="PROSITE-ProRule" id="PRU00283"/>
    </source>
</evidence>
<gene>
    <name evidence="5" type="ORF">M153_100093630</name>
</gene>
<accession>A0A0R0M8K1</accession>
<dbReference type="Gene3D" id="3.40.850.10">
    <property type="entry name" value="Kinesin motor domain"/>
    <property type="match status" value="1"/>
</dbReference>
<feature type="coiled-coil region" evidence="2">
    <location>
        <begin position="81"/>
        <end position="108"/>
    </location>
</feature>
<feature type="binding site" evidence="1">
    <location>
        <begin position="357"/>
        <end position="364"/>
    </location>
    <ligand>
        <name>ATP</name>
        <dbReference type="ChEBI" id="CHEBI:30616"/>
    </ligand>
</feature>
<evidence type="ECO:0000256" key="3">
    <source>
        <dbReference type="SAM" id="MobiDB-lite"/>
    </source>
</evidence>
<keyword evidence="2" id="KW-0175">Coiled coil</keyword>
<reference evidence="5 6" key="1">
    <citation type="submission" date="2015-07" db="EMBL/GenBank/DDBJ databases">
        <title>The genome of Pseudoloma neurophilia, a relevant intracellular parasite of the zebrafish.</title>
        <authorList>
            <person name="Ndikumana S."/>
            <person name="Pelin A."/>
            <person name="Sanders J."/>
            <person name="Corradi N."/>
        </authorList>
    </citation>
    <scope>NUCLEOTIDE SEQUENCE [LARGE SCALE GENOMIC DNA]</scope>
    <source>
        <strain evidence="5 6">MK1</strain>
    </source>
</reference>
<dbReference type="Pfam" id="PF16796">
    <property type="entry name" value="Microtub_bd"/>
    <property type="match status" value="1"/>
</dbReference>
<dbReference type="InterPro" id="IPR027417">
    <property type="entry name" value="P-loop_NTPase"/>
</dbReference>
<comment type="caution">
    <text evidence="5">The sequence shown here is derived from an EMBL/GenBank/DDBJ whole genome shotgun (WGS) entry which is preliminary data.</text>
</comment>
<evidence type="ECO:0000313" key="6">
    <source>
        <dbReference type="Proteomes" id="UP000051530"/>
    </source>
</evidence>
<dbReference type="InterPro" id="IPR001752">
    <property type="entry name" value="Kinesin_motor_dom"/>
</dbReference>
<dbReference type="GO" id="GO:0008017">
    <property type="term" value="F:microtubule binding"/>
    <property type="evidence" value="ECO:0007669"/>
    <property type="project" value="InterPro"/>
</dbReference>
<proteinExistence type="inferred from homology"/>
<dbReference type="Pfam" id="PF00225">
    <property type="entry name" value="Kinesin"/>
    <property type="match status" value="1"/>
</dbReference>
<dbReference type="SUPFAM" id="SSF52540">
    <property type="entry name" value="P-loop containing nucleoside triphosphate hydrolases"/>
    <property type="match status" value="1"/>
</dbReference>
<evidence type="ECO:0000259" key="4">
    <source>
        <dbReference type="PROSITE" id="PS50067"/>
    </source>
</evidence>
<dbReference type="PANTHER" id="PTHR47972">
    <property type="entry name" value="KINESIN-LIKE PROTEIN KLP-3"/>
    <property type="match status" value="1"/>
</dbReference>
<evidence type="ECO:0000313" key="5">
    <source>
        <dbReference type="EMBL" id="KRH95319.1"/>
    </source>
</evidence>
<name>A0A0R0M8K1_9MICR</name>
<dbReference type="SMART" id="SM00129">
    <property type="entry name" value="KISc"/>
    <property type="match status" value="1"/>
</dbReference>
<dbReference type="PROSITE" id="PS50067">
    <property type="entry name" value="KINESIN_MOTOR_2"/>
    <property type="match status" value="1"/>
</dbReference>
<protein>
    <submittedName>
        <fullName evidence="5">Kinesin</fullName>
    </submittedName>
</protein>
<dbReference type="PRINTS" id="PR00380">
    <property type="entry name" value="KINESINHEAVY"/>
</dbReference>
<dbReference type="VEuPathDB" id="MicrosporidiaDB:M153_100093630"/>
<comment type="similarity">
    <text evidence="1">Belongs to the TRAFAC class myosin-kinesin ATPase superfamily. Kinesin family.</text>
</comment>
<dbReference type="GO" id="GO:0015630">
    <property type="term" value="C:microtubule cytoskeleton"/>
    <property type="evidence" value="ECO:0007669"/>
    <property type="project" value="TreeGrafter"/>
</dbReference>
<dbReference type="OrthoDB" id="3176171at2759"/>
<dbReference type="InterPro" id="IPR036961">
    <property type="entry name" value="Kinesin_motor_dom_sf"/>
</dbReference>
<dbReference type="Proteomes" id="UP000051530">
    <property type="component" value="Unassembled WGS sequence"/>
</dbReference>
<dbReference type="InterPro" id="IPR031852">
    <property type="entry name" value="Vik1/Cik1_MT-bd"/>
</dbReference>
<sequence length="657" mass="76674">MKKFDLKSMRYITDLQNIMNELKKSTESAIDRKKKTENFKTEIVKELRDQNKYILEMKIADLEQENECLRKHSNYLEKYFKKYNNKNIEEQERKLRKYRKKIKKNLNRKNVTFQEQFSEEIAVEGQSDEVASHSESLQSNEESETKTEEEKVHEQKKISHEIERVTLEDKVQKIEKNLNEKLETLTFSYNDLQNRYNNLKKEIVEQSEQYESQINNKNEQIRILTHNLKESEHVIDNQLEEIIFLKKQLKNSECNILLLKEQSYQLRSKVLQKQSDIQVICRIRPMGKQTFKGDGQVVNMNSNNLKIHGNKIVIKDTSFIFDQLFTDNVLQYDLFNDLSYLVHGFITGYNICLFAYGQTGSGKTYTIMGENGSDSAAIDFDGCIKSGEKDGGMGLNINKYEKDEGMRLNINKYEKDGVMGLTMHKESKRGILPRAIDYIYEHLDSSNDSMGVEVSFIEIYNECVYDMITDKEIKKDDQPFHHITDKQHLLKIVKQSNEKRRTGKTACNEQSSRSHTVYTIRLVKRDNIKDENILTELQGGELGSDEKSKVVLSNFSFIDLAGSERIKQSKVEGVRLKETQCINTSLLQLKIIINQLKNKNEHISYRNSRLTRLLKNLITDRYKLILLLNVIDMEDGETLSTLRFGQVARGVEIGEDE</sequence>
<feature type="compositionally biased region" description="Basic and acidic residues" evidence="3">
    <location>
        <begin position="143"/>
        <end position="157"/>
    </location>
</feature>
<feature type="region of interest" description="Disordered" evidence="3">
    <location>
        <begin position="124"/>
        <end position="157"/>
    </location>
</feature>
<feature type="domain" description="Kinesin motor" evidence="4">
    <location>
        <begin position="276"/>
        <end position="651"/>
    </location>
</feature>
<dbReference type="GO" id="GO:0003777">
    <property type="term" value="F:microtubule motor activity"/>
    <property type="evidence" value="ECO:0007669"/>
    <property type="project" value="InterPro"/>
</dbReference>
<keyword evidence="6" id="KW-1185">Reference proteome</keyword>
<dbReference type="AlphaFoldDB" id="A0A0R0M8K1"/>
<feature type="coiled-coil region" evidence="2">
    <location>
        <begin position="157"/>
        <end position="262"/>
    </location>
</feature>
<dbReference type="PANTHER" id="PTHR47972:SF28">
    <property type="entry name" value="KINESIN-LIKE PROTEIN KLP-3"/>
    <property type="match status" value="1"/>
</dbReference>